<proteinExistence type="predicted"/>
<dbReference type="AlphaFoldDB" id="A0AAW2HB33"/>
<organism evidence="2">
    <name type="scientific">Menopon gallinae</name>
    <name type="common">poultry shaft louse</name>
    <dbReference type="NCBI Taxonomy" id="328185"/>
    <lineage>
        <taxon>Eukaryota</taxon>
        <taxon>Metazoa</taxon>
        <taxon>Ecdysozoa</taxon>
        <taxon>Arthropoda</taxon>
        <taxon>Hexapoda</taxon>
        <taxon>Insecta</taxon>
        <taxon>Pterygota</taxon>
        <taxon>Neoptera</taxon>
        <taxon>Paraneoptera</taxon>
        <taxon>Psocodea</taxon>
        <taxon>Troctomorpha</taxon>
        <taxon>Phthiraptera</taxon>
        <taxon>Amblycera</taxon>
        <taxon>Menoponidae</taxon>
        <taxon>Menopon</taxon>
    </lineage>
</organism>
<evidence type="ECO:0000256" key="1">
    <source>
        <dbReference type="SAM" id="MobiDB-lite"/>
    </source>
</evidence>
<evidence type="ECO:0000313" key="2">
    <source>
        <dbReference type="EMBL" id="KAL0266763.1"/>
    </source>
</evidence>
<dbReference type="EMBL" id="JARGDH010000005">
    <property type="protein sequence ID" value="KAL0266763.1"/>
    <property type="molecule type" value="Genomic_DNA"/>
</dbReference>
<comment type="caution">
    <text evidence="2">The sequence shown here is derived from an EMBL/GenBank/DDBJ whole genome shotgun (WGS) entry which is preliminary data.</text>
</comment>
<protein>
    <recommendedName>
        <fullName evidence="3">Ribosomal protein L33</fullName>
    </recommendedName>
</protein>
<name>A0AAW2HB33_9NEOP</name>
<reference evidence="2" key="1">
    <citation type="journal article" date="2024" name="Gigascience">
        <title>Chromosome-level genome of the poultry shaft louse Menopon gallinae provides insight into the host-switching and adaptive evolution of parasitic lice.</title>
        <authorList>
            <person name="Xu Y."/>
            <person name="Ma L."/>
            <person name="Liu S."/>
            <person name="Liang Y."/>
            <person name="Liu Q."/>
            <person name="He Z."/>
            <person name="Tian L."/>
            <person name="Duan Y."/>
            <person name="Cai W."/>
            <person name="Li H."/>
            <person name="Song F."/>
        </authorList>
    </citation>
    <scope>NUCLEOTIDE SEQUENCE</scope>
    <source>
        <strain evidence="2">Cailab_2023a</strain>
    </source>
</reference>
<accession>A0AAW2HB33</accession>
<sequence length="70" mass="8252">MKYPYIAYTNKTKPEGTIWELSIFLRTPNQKDRVETINRKRSQEKRGKKPNVNSSVARLSRYGRGVLFSF</sequence>
<evidence type="ECO:0008006" key="3">
    <source>
        <dbReference type="Google" id="ProtNLM"/>
    </source>
</evidence>
<feature type="compositionally biased region" description="Basic residues" evidence="1">
    <location>
        <begin position="39"/>
        <end position="49"/>
    </location>
</feature>
<feature type="region of interest" description="Disordered" evidence="1">
    <location>
        <begin position="34"/>
        <end position="55"/>
    </location>
</feature>
<gene>
    <name evidence="2" type="ORF">PYX00_009214</name>
</gene>